<evidence type="ECO:0000313" key="10">
    <source>
        <dbReference type="EMBL" id="ASJ20605.1"/>
    </source>
</evidence>
<dbReference type="FunFam" id="1.10.287.130:FF:000001">
    <property type="entry name" value="Two-component sensor histidine kinase"/>
    <property type="match status" value="1"/>
</dbReference>
<dbReference type="Pfam" id="PF00512">
    <property type="entry name" value="HisKA"/>
    <property type="match status" value="1"/>
</dbReference>
<dbReference type="CDD" id="cd00082">
    <property type="entry name" value="HisKA"/>
    <property type="match status" value="1"/>
</dbReference>
<dbReference type="InterPro" id="IPR036097">
    <property type="entry name" value="HisK_dim/P_sf"/>
</dbReference>
<dbReference type="FunFam" id="3.30.565.10:FF:000006">
    <property type="entry name" value="Sensor histidine kinase WalK"/>
    <property type="match status" value="1"/>
</dbReference>
<comment type="catalytic activity">
    <reaction evidence="1">
        <text>ATP + protein L-histidine = ADP + protein N-phospho-L-histidine.</text>
        <dbReference type="EC" id="2.7.13.3"/>
    </reaction>
</comment>
<name>A0AAC9TRI6_9SPIR</name>
<accession>A0AAC9TRI6</accession>
<dbReference type="Gene3D" id="3.30.565.10">
    <property type="entry name" value="Histidine kinase-like ATPase, C-terminal domain"/>
    <property type="match status" value="1"/>
</dbReference>
<dbReference type="SMART" id="SM00387">
    <property type="entry name" value="HATPase_c"/>
    <property type="match status" value="1"/>
</dbReference>
<keyword evidence="8" id="KW-1133">Transmembrane helix</keyword>
<dbReference type="GO" id="GO:0016036">
    <property type="term" value="P:cellular response to phosphate starvation"/>
    <property type="evidence" value="ECO:0007669"/>
    <property type="project" value="TreeGrafter"/>
</dbReference>
<dbReference type="PRINTS" id="PR00344">
    <property type="entry name" value="BCTRLSENSOR"/>
</dbReference>
<gene>
    <name evidence="10" type="ORF">BHAMNSH16_02615</name>
</gene>
<dbReference type="Pfam" id="PF02518">
    <property type="entry name" value="HATPase_c"/>
    <property type="match status" value="1"/>
</dbReference>
<organism evidence="10 11">
    <name type="scientific">Brachyspira hampsonii</name>
    <dbReference type="NCBI Taxonomy" id="1287055"/>
    <lineage>
        <taxon>Bacteria</taxon>
        <taxon>Pseudomonadati</taxon>
        <taxon>Spirochaetota</taxon>
        <taxon>Spirochaetia</taxon>
        <taxon>Brachyspirales</taxon>
        <taxon>Brachyspiraceae</taxon>
        <taxon>Brachyspira</taxon>
    </lineage>
</organism>
<proteinExistence type="predicted"/>
<evidence type="ECO:0000313" key="11">
    <source>
        <dbReference type="Proteomes" id="UP000264880"/>
    </source>
</evidence>
<dbReference type="InterPro" id="IPR005467">
    <property type="entry name" value="His_kinase_dom"/>
</dbReference>
<evidence type="ECO:0000256" key="2">
    <source>
        <dbReference type="ARBA" id="ARBA00012438"/>
    </source>
</evidence>
<dbReference type="RefSeq" id="WP_039954890.1">
    <property type="nucleotide sequence ID" value="NZ_CP019914.1"/>
</dbReference>
<sequence length="587" mass="67379">MIKNIFYKSLLILILSSALMFIGILFTVQYNNIVYSQVMIVNIIEMLEKEIDLYDVQTEDAFRKFVLQSDKEELRISIISTNGVVIADTMTDTSKNPMGNHTNRSDVIAALHSIENKPAFSINTSISQKTPYMYVSKKIKADDKRDYILRVSIPIESVNKYLISFLFTAVMVIGVVIIVMALVLPLMSRNIMIPFYMIKETLDNIYNNKSTTPKNLTGYNDINAILYDINELAVSLNENITGYQTEREKLNYVLENIAQGIIAVNKNKEIFFINQYALDLLEISDSNIKKLNEIIKDDYVIEKIDNAIEFSRFSKFDVKEHTMDIEISIIPIRNNENISALIKFEDVTDIRKVEIEKQDFFINASHELKTPLTSIIGYSELLIATGGGKNQADFIKRINNEALRMKDLVIDMLTLSRIEANWKETIDEEIDIKDIVLDVFESNRIKAEQRNIDVQLDVESAVIMANKEKITEVVNNLVDNAIKYTDDDGKVKIYLKKNSDKAIFSVKDTGCGIAPQYLNRVFERFFRVKNNKYLKVHGTGLGLTIVKNICNYYNADIHIKSEENVGTEMTVVFNLYKEEYVKKIEKK</sequence>
<dbReference type="GO" id="GO:0004721">
    <property type="term" value="F:phosphoprotein phosphatase activity"/>
    <property type="evidence" value="ECO:0007669"/>
    <property type="project" value="TreeGrafter"/>
</dbReference>
<dbReference type="SMART" id="SM00388">
    <property type="entry name" value="HisKA"/>
    <property type="match status" value="1"/>
</dbReference>
<dbReference type="Gene3D" id="3.30.450.20">
    <property type="entry name" value="PAS domain"/>
    <property type="match status" value="1"/>
</dbReference>
<dbReference type="AlphaFoldDB" id="A0AAC9TRI6"/>
<dbReference type="InterPro" id="IPR036890">
    <property type="entry name" value="HATPase_C_sf"/>
</dbReference>
<dbReference type="KEGG" id="bhp:BHAMNSH16_02615"/>
<evidence type="ECO:0000256" key="5">
    <source>
        <dbReference type="ARBA" id="ARBA00022777"/>
    </source>
</evidence>
<keyword evidence="5 10" id="KW-0418">Kinase</keyword>
<evidence type="ECO:0000259" key="9">
    <source>
        <dbReference type="PROSITE" id="PS50109"/>
    </source>
</evidence>
<dbReference type="InterPro" id="IPR003594">
    <property type="entry name" value="HATPase_dom"/>
</dbReference>
<dbReference type="Proteomes" id="UP000264880">
    <property type="component" value="Chromosome"/>
</dbReference>
<dbReference type="InterPro" id="IPR003661">
    <property type="entry name" value="HisK_dim/P_dom"/>
</dbReference>
<dbReference type="SUPFAM" id="SSF55874">
    <property type="entry name" value="ATPase domain of HSP90 chaperone/DNA topoisomerase II/histidine kinase"/>
    <property type="match status" value="1"/>
</dbReference>
<evidence type="ECO:0000256" key="3">
    <source>
        <dbReference type="ARBA" id="ARBA00022553"/>
    </source>
</evidence>
<evidence type="ECO:0000256" key="4">
    <source>
        <dbReference type="ARBA" id="ARBA00022679"/>
    </source>
</evidence>
<feature type="transmembrane region" description="Helical" evidence="8">
    <location>
        <begin position="161"/>
        <end position="187"/>
    </location>
</feature>
<dbReference type="SUPFAM" id="SSF47384">
    <property type="entry name" value="Homodimeric domain of signal transducing histidine kinase"/>
    <property type="match status" value="1"/>
</dbReference>
<dbReference type="InterPro" id="IPR004358">
    <property type="entry name" value="Sig_transdc_His_kin-like_C"/>
</dbReference>
<evidence type="ECO:0000256" key="8">
    <source>
        <dbReference type="SAM" id="Phobius"/>
    </source>
</evidence>
<feature type="domain" description="Histidine kinase" evidence="9">
    <location>
        <begin position="363"/>
        <end position="577"/>
    </location>
</feature>
<dbReference type="Gene3D" id="1.10.287.130">
    <property type="match status" value="1"/>
</dbReference>
<dbReference type="GO" id="GO:0000155">
    <property type="term" value="F:phosphorelay sensor kinase activity"/>
    <property type="evidence" value="ECO:0007669"/>
    <property type="project" value="InterPro"/>
</dbReference>
<dbReference type="GO" id="GO:0005886">
    <property type="term" value="C:plasma membrane"/>
    <property type="evidence" value="ECO:0007669"/>
    <property type="project" value="TreeGrafter"/>
</dbReference>
<dbReference type="PROSITE" id="PS50109">
    <property type="entry name" value="HIS_KIN"/>
    <property type="match status" value="1"/>
</dbReference>
<keyword evidence="6" id="KW-0902">Two-component regulatory system</keyword>
<keyword evidence="7 8" id="KW-0472">Membrane</keyword>
<reference evidence="10 11" key="1">
    <citation type="submission" date="2017-02" db="EMBL/GenBank/DDBJ databases">
        <title>Complete genome sequence of Brachyspira hampsonii genomovar I strain NSH-16 (ATCC BAA-2463).</title>
        <authorList>
            <person name="Mirajkar N.S."/>
            <person name="Gebhart C.J."/>
        </authorList>
    </citation>
    <scope>NUCLEOTIDE SEQUENCE [LARGE SCALE GENOMIC DNA]</scope>
    <source>
        <strain evidence="10 11">NSH-16</strain>
    </source>
</reference>
<evidence type="ECO:0000256" key="1">
    <source>
        <dbReference type="ARBA" id="ARBA00000085"/>
    </source>
</evidence>
<dbReference type="PANTHER" id="PTHR45453:SF1">
    <property type="entry name" value="PHOSPHATE REGULON SENSOR PROTEIN PHOR"/>
    <property type="match status" value="1"/>
</dbReference>
<evidence type="ECO:0000256" key="7">
    <source>
        <dbReference type="ARBA" id="ARBA00023136"/>
    </source>
</evidence>
<dbReference type="EC" id="2.7.13.3" evidence="2"/>
<dbReference type="InterPro" id="IPR050351">
    <property type="entry name" value="BphY/WalK/GraS-like"/>
</dbReference>
<keyword evidence="4" id="KW-0808">Transferase</keyword>
<evidence type="ECO:0000256" key="6">
    <source>
        <dbReference type="ARBA" id="ARBA00023012"/>
    </source>
</evidence>
<dbReference type="PANTHER" id="PTHR45453">
    <property type="entry name" value="PHOSPHATE REGULON SENSOR PROTEIN PHOR"/>
    <property type="match status" value="1"/>
</dbReference>
<keyword evidence="11" id="KW-1185">Reference proteome</keyword>
<dbReference type="EMBL" id="CP019914">
    <property type="protein sequence ID" value="ASJ20605.1"/>
    <property type="molecule type" value="Genomic_DNA"/>
</dbReference>
<keyword evidence="3" id="KW-0597">Phosphoprotein</keyword>
<protein>
    <recommendedName>
        <fullName evidence="2">histidine kinase</fullName>
        <ecNumber evidence="2">2.7.13.3</ecNumber>
    </recommendedName>
</protein>
<keyword evidence="8" id="KW-0812">Transmembrane</keyword>